<feature type="region of interest" description="Disordered" evidence="1">
    <location>
        <begin position="312"/>
        <end position="340"/>
    </location>
</feature>
<dbReference type="EMBL" id="JARVKF010000068">
    <property type="protein sequence ID" value="KAK9423633.1"/>
    <property type="molecule type" value="Genomic_DNA"/>
</dbReference>
<organism evidence="3 4">
    <name type="scientific">Seiridium unicorne</name>
    <dbReference type="NCBI Taxonomy" id="138068"/>
    <lineage>
        <taxon>Eukaryota</taxon>
        <taxon>Fungi</taxon>
        <taxon>Dikarya</taxon>
        <taxon>Ascomycota</taxon>
        <taxon>Pezizomycotina</taxon>
        <taxon>Sordariomycetes</taxon>
        <taxon>Xylariomycetidae</taxon>
        <taxon>Amphisphaeriales</taxon>
        <taxon>Sporocadaceae</taxon>
        <taxon>Seiridium</taxon>
    </lineage>
</organism>
<evidence type="ECO:0000313" key="4">
    <source>
        <dbReference type="Proteomes" id="UP001408356"/>
    </source>
</evidence>
<feature type="transmembrane region" description="Helical" evidence="2">
    <location>
        <begin position="20"/>
        <end position="44"/>
    </location>
</feature>
<keyword evidence="2" id="KW-1133">Transmembrane helix</keyword>
<feature type="compositionally biased region" description="Basic and acidic residues" evidence="1">
    <location>
        <begin position="328"/>
        <end position="340"/>
    </location>
</feature>
<protein>
    <submittedName>
        <fullName evidence="3">Uncharacterized protein</fullName>
    </submittedName>
</protein>
<name>A0ABR2V9P4_9PEZI</name>
<comment type="caution">
    <text evidence="3">The sequence shown here is derived from an EMBL/GenBank/DDBJ whole genome shotgun (WGS) entry which is preliminary data.</text>
</comment>
<feature type="compositionally biased region" description="Basic and acidic residues" evidence="1">
    <location>
        <begin position="232"/>
        <end position="255"/>
    </location>
</feature>
<evidence type="ECO:0000256" key="2">
    <source>
        <dbReference type="SAM" id="Phobius"/>
    </source>
</evidence>
<dbReference type="Proteomes" id="UP001408356">
    <property type="component" value="Unassembled WGS sequence"/>
</dbReference>
<sequence length="377" mass="42471">MIGSHRDQAHFERARWRKRVLLPCWIVQIPILLALMGVFSYRLSNTVSTFKEEKDKGGVPMVEFVWECVNIAFSTVSFILDLVQIAKFIAEVLTPFGMLAGNAVSLTLSLAILVLDVVVYVQHADKNYSIVALSLDCALLFFTIIPIIYGVIVYRRLAAFDEYHHPHNVKHYGLNQEHDTSYDPLRMSLNVDPQSLYDPTNPSDTRPRRPSFTFKRTASDTSSNGNSVSPHPHPDGERRASYDHKRDTQFDDYVTRRASVNPKEGLEGMTLQVRSRGNSLTRPASWEINLGDSTDITAGGVQRGHSLVSVPEAHEEEDVGFSKSKTRPLSEDRQGLLGDRRISAQSVASYASRDSRIEPVQGLEEIELESKKRRRDS</sequence>
<feature type="compositionally biased region" description="Polar residues" evidence="1">
    <location>
        <begin position="193"/>
        <end position="204"/>
    </location>
</feature>
<feature type="compositionally biased region" description="Polar residues" evidence="1">
    <location>
        <begin position="214"/>
        <end position="229"/>
    </location>
</feature>
<feature type="transmembrane region" description="Helical" evidence="2">
    <location>
        <begin position="95"/>
        <end position="122"/>
    </location>
</feature>
<accession>A0ABR2V9P4</accession>
<gene>
    <name evidence="3" type="ORF">SUNI508_04114</name>
</gene>
<reference evidence="3 4" key="1">
    <citation type="journal article" date="2024" name="J. Plant Pathol.">
        <title>Sequence and assembly of the genome of Seiridium unicorne, isolate CBS 538.82, causal agent of cypress canker disease.</title>
        <authorList>
            <person name="Scali E."/>
            <person name="Rocca G.D."/>
            <person name="Danti R."/>
            <person name="Garbelotto M."/>
            <person name="Barberini S."/>
            <person name="Baroncelli R."/>
            <person name="Emiliani G."/>
        </authorList>
    </citation>
    <scope>NUCLEOTIDE SEQUENCE [LARGE SCALE GENOMIC DNA]</scope>
    <source>
        <strain evidence="3 4">BM-138-508</strain>
    </source>
</reference>
<feature type="region of interest" description="Disordered" evidence="1">
    <location>
        <begin position="193"/>
        <end position="269"/>
    </location>
</feature>
<proteinExistence type="predicted"/>
<keyword evidence="2" id="KW-0812">Transmembrane</keyword>
<evidence type="ECO:0000313" key="3">
    <source>
        <dbReference type="EMBL" id="KAK9423633.1"/>
    </source>
</evidence>
<keyword evidence="4" id="KW-1185">Reference proteome</keyword>
<feature type="transmembrane region" description="Helical" evidence="2">
    <location>
        <begin position="64"/>
        <end position="83"/>
    </location>
</feature>
<feature type="transmembrane region" description="Helical" evidence="2">
    <location>
        <begin position="128"/>
        <end position="154"/>
    </location>
</feature>
<evidence type="ECO:0000256" key="1">
    <source>
        <dbReference type="SAM" id="MobiDB-lite"/>
    </source>
</evidence>
<keyword evidence="2" id="KW-0472">Membrane</keyword>